<evidence type="ECO:0000256" key="1">
    <source>
        <dbReference type="SAM" id="MobiDB-lite"/>
    </source>
</evidence>
<sequence length="64" mass="7084">MLKKILHLGGEHVGIFGKDHKSEKQSHQGQNDSQALQSALSDAEQALQGDPLKEAVEKKKNNHR</sequence>
<evidence type="ECO:0000313" key="2">
    <source>
        <dbReference type="EMBL" id="MBS2970275.1"/>
    </source>
</evidence>
<protein>
    <submittedName>
        <fullName evidence="2">SspJ family small acid-soluble spore protein</fullName>
    </submittedName>
</protein>
<feature type="compositionally biased region" description="Basic and acidic residues" evidence="1">
    <location>
        <begin position="51"/>
        <end position="64"/>
    </location>
</feature>
<feature type="compositionally biased region" description="Basic and acidic residues" evidence="1">
    <location>
        <begin position="17"/>
        <end position="26"/>
    </location>
</feature>
<keyword evidence="3" id="KW-1185">Reference proteome</keyword>
<evidence type="ECO:0000313" key="3">
    <source>
        <dbReference type="Proteomes" id="UP000682403"/>
    </source>
</evidence>
<dbReference type="Pfam" id="PF09575">
    <property type="entry name" value="Spore_SspJ"/>
    <property type="match status" value="1"/>
</dbReference>
<dbReference type="InterPro" id="IPR014220">
    <property type="entry name" value="SASP_SspJ"/>
</dbReference>
<accession>A0ABS5LHQ3</accession>
<gene>
    <name evidence="2" type="ORF">J9317_16125</name>
</gene>
<name>A0ABS5LHQ3_9BACI</name>
<feature type="region of interest" description="Disordered" evidence="1">
    <location>
        <begin position="16"/>
        <end position="64"/>
    </location>
</feature>
<proteinExistence type="predicted"/>
<organism evidence="2 3">
    <name type="scientific">Metabacillus flavus</name>
    <dbReference type="NCBI Taxonomy" id="2823519"/>
    <lineage>
        <taxon>Bacteria</taxon>
        <taxon>Bacillati</taxon>
        <taxon>Bacillota</taxon>
        <taxon>Bacilli</taxon>
        <taxon>Bacillales</taxon>
        <taxon>Bacillaceae</taxon>
        <taxon>Metabacillus</taxon>
    </lineage>
</organism>
<comment type="caution">
    <text evidence="2">The sequence shown here is derived from an EMBL/GenBank/DDBJ whole genome shotgun (WGS) entry which is preliminary data.</text>
</comment>
<feature type="compositionally biased region" description="Polar residues" evidence="1">
    <location>
        <begin position="27"/>
        <end position="40"/>
    </location>
</feature>
<dbReference type="EMBL" id="JAGVRK010000001">
    <property type="protein sequence ID" value="MBS2970275.1"/>
    <property type="molecule type" value="Genomic_DNA"/>
</dbReference>
<dbReference type="Proteomes" id="UP000682403">
    <property type="component" value="Unassembled WGS sequence"/>
</dbReference>
<reference evidence="2 3" key="1">
    <citation type="submission" date="2021-04" db="EMBL/GenBank/DDBJ databases">
        <title>Metabacillus sp. strain KIGAM252 whole genome sequence.</title>
        <authorList>
            <person name="Seo M.-J."/>
            <person name="Cho E.-S."/>
            <person name="Hwang C.Y."/>
            <person name="Yoon D.J."/>
        </authorList>
    </citation>
    <scope>NUCLEOTIDE SEQUENCE [LARGE SCALE GENOMIC DNA]</scope>
    <source>
        <strain evidence="2 3">KIGAM252</strain>
    </source>
</reference>
<dbReference type="NCBIfam" id="TIGR02863">
    <property type="entry name" value="spore_sspJ"/>
    <property type="match status" value="1"/>
</dbReference>